<evidence type="ECO:0000256" key="3">
    <source>
        <dbReference type="ARBA" id="ARBA00046336"/>
    </source>
</evidence>
<dbReference type="InterPro" id="IPR045959">
    <property type="entry name" value="CGDB"/>
</dbReference>
<dbReference type="AlphaFoldDB" id="A0A1D3TTT4"/>
<dbReference type="Proteomes" id="UP000199315">
    <property type="component" value="Unassembled WGS sequence"/>
</dbReference>
<evidence type="ECO:0000313" key="6">
    <source>
        <dbReference type="EMBL" id="SCP97396.1"/>
    </source>
</evidence>
<protein>
    <recommendedName>
        <fullName evidence="4">C-deglycosylation enzyme beta subunit</fullName>
    </recommendedName>
</protein>
<evidence type="ECO:0000256" key="1">
    <source>
        <dbReference type="ARBA" id="ARBA00023239"/>
    </source>
</evidence>
<evidence type="ECO:0000313" key="7">
    <source>
        <dbReference type="Proteomes" id="UP000199315"/>
    </source>
</evidence>
<evidence type="ECO:0000259" key="5">
    <source>
        <dbReference type="Pfam" id="PF19906"/>
    </source>
</evidence>
<evidence type="ECO:0000256" key="4">
    <source>
        <dbReference type="ARBA" id="ARBA00047208"/>
    </source>
</evidence>
<evidence type="ECO:0000256" key="2">
    <source>
        <dbReference type="ARBA" id="ARBA00023277"/>
    </source>
</evidence>
<keyword evidence="1" id="KW-0456">Lyase</keyword>
<dbReference type="STRING" id="1619234.SAMN05421730_101058"/>
<dbReference type="OrthoDB" id="1956341at2"/>
<dbReference type="GO" id="GO:0016829">
    <property type="term" value="F:lyase activity"/>
    <property type="evidence" value="ECO:0007669"/>
    <property type="project" value="UniProtKB-KW"/>
</dbReference>
<name>A0A1D3TTT4_9FIRM</name>
<keyword evidence="2" id="KW-0119">Carbohydrate metabolism</keyword>
<accession>A0A1D3TTT4</accession>
<organism evidence="6 7">
    <name type="scientific">Anaerobium acetethylicum</name>
    <dbReference type="NCBI Taxonomy" id="1619234"/>
    <lineage>
        <taxon>Bacteria</taxon>
        <taxon>Bacillati</taxon>
        <taxon>Bacillota</taxon>
        <taxon>Clostridia</taxon>
        <taxon>Lachnospirales</taxon>
        <taxon>Lachnospiraceae</taxon>
        <taxon>Anaerobium</taxon>
    </lineage>
</organism>
<dbReference type="EMBL" id="FMKA01000010">
    <property type="protein sequence ID" value="SCP97396.1"/>
    <property type="molecule type" value="Genomic_DNA"/>
</dbReference>
<sequence>MGFAMRMKLNDEIINAKSVRSMYINGEKNGFEFDVQLAYYRGHYLSDIELLEVYADGEKMPAESVTFELRGKEMPLYKLNYAMTEFWSQVEPATIRVIKKGGLAAGKHSLELKLMLRIPYMALGGDHTYMPLDSGDAVDIEIA</sequence>
<reference evidence="6 7" key="1">
    <citation type="submission" date="2016-09" db="EMBL/GenBank/DDBJ databases">
        <authorList>
            <person name="Capua I."/>
            <person name="De Benedictis P."/>
            <person name="Joannis T."/>
            <person name="Lombin L.H."/>
            <person name="Cattoli G."/>
        </authorList>
    </citation>
    <scope>NUCLEOTIDE SEQUENCE [LARGE SCALE GENOMIC DNA]</scope>
    <source>
        <strain evidence="6 7">GluBS11</strain>
    </source>
</reference>
<comment type="similarity">
    <text evidence="3">Belongs to the C-glycoside deglycosidase beta subunit family.</text>
</comment>
<feature type="domain" description="C-glycoside deglycosidase beta subunit" evidence="5">
    <location>
        <begin position="10"/>
        <end position="120"/>
    </location>
</feature>
<proteinExistence type="inferred from homology"/>
<keyword evidence="7" id="KW-1185">Reference proteome</keyword>
<dbReference type="Pfam" id="PF19906">
    <property type="entry name" value="CGDB"/>
    <property type="match status" value="1"/>
</dbReference>
<gene>
    <name evidence="6" type="ORF">SAMN05421730_101058</name>
</gene>